<dbReference type="SUPFAM" id="SSF47226">
    <property type="entry name" value="Histidine-containing phosphotransfer domain, HPT domain"/>
    <property type="match status" value="1"/>
</dbReference>
<keyword evidence="2" id="KW-0418">Kinase</keyword>
<dbReference type="SMART" id="SM00073">
    <property type="entry name" value="HPT"/>
    <property type="match status" value="1"/>
</dbReference>
<dbReference type="InterPro" id="IPR008207">
    <property type="entry name" value="Sig_transdc_His_kin_Hpt_dom"/>
</dbReference>
<dbReference type="PANTHER" id="PTHR43395">
    <property type="entry name" value="SENSOR HISTIDINE KINASE CHEA"/>
    <property type="match status" value="1"/>
</dbReference>
<dbReference type="GO" id="GO:0000160">
    <property type="term" value="P:phosphorelay signal transduction system"/>
    <property type="evidence" value="ECO:0007669"/>
    <property type="project" value="InterPro"/>
</dbReference>
<feature type="non-terminal residue" evidence="2">
    <location>
        <position position="1"/>
    </location>
</feature>
<comment type="caution">
    <text evidence="2">The sequence shown here is derived from an EMBL/GenBank/DDBJ whole genome shotgun (WGS) entry which is preliminary data.</text>
</comment>
<name>T1ACY6_9ZZZZ</name>
<proteinExistence type="predicted"/>
<dbReference type="InterPro" id="IPR051315">
    <property type="entry name" value="Bact_Chemotaxis_CheA"/>
</dbReference>
<evidence type="ECO:0000259" key="1">
    <source>
        <dbReference type="PROSITE" id="PS50894"/>
    </source>
</evidence>
<reference evidence="2" key="1">
    <citation type="submission" date="2013-08" db="EMBL/GenBank/DDBJ databases">
        <authorList>
            <person name="Mendez C."/>
            <person name="Richter M."/>
            <person name="Ferrer M."/>
            <person name="Sanchez J."/>
        </authorList>
    </citation>
    <scope>NUCLEOTIDE SEQUENCE</scope>
</reference>
<protein>
    <submittedName>
        <fullName evidence="2">Chemotaxis protein histidine kinase-like kinase</fullName>
    </submittedName>
</protein>
<dbReference type="PANTHER" id="PTHR43395:SF8">
    <property type="entry name" value="HISTIDINE KINASE"/>
    <property type="match status" value="1"/>
</dbReference>
<evidence type="ECO:0000313" key="2">
    <source>
        <dbReference type="EMBL" id="EQD54952.1"/>
    </source>
</evidence>
<organism evidence="2">
    <name type="scientific">mine drainage metagenome</name>
    <dbReference type="NCBI Taxonomy" id="410659"/>
    <lineage>
        <taxon>unclassified sequences</taxon>
        <taxon>metagenomes</taxon>
        <taxon>ecological metagenomes</taxon>
    </lineage>
</organism>
<dbReference type="Pfam" id="PF01627">
    <property type="entry name" value="Hpt"/>
    <property type="match status" value="1"/>
</dbReference>
<gene>
    <name evidence="2" type="ORF">B1A_11980</name>
</gene>
<feature type="domain" description="HPt" evidence="1">
    <location>
        <begin position="27"/>
        <end position="131"/>
    </location>
</feature>
<dbReference type="PROSITE" id="PS50894">
    <property type="entry name" value="HPT"/>
    <property type="match status" value="1"/>
</dbReference>
<dbReference type="Gene3D" id="1.20.120.160">
    <property type="entry name" value="HPT domain"/>
    <property type="match status" value="1"/>
</dbReference>
<dbReference type="AlphaFoldDB" id="T1ACY6"/>
<feature type="non-terminal residue" evidence="2">
    <location>
        <position position="146"/>
    </location>
</feature>
<accession>T1ACY6</accession>
<sequence length="146" mass="15133">ADTARGWDVAQEGAAASPIAADATASVADYDPEVAAVFSEEALELIEGSERTLEQWRASPSSAERAFELKRALHTLKGGARMAGIVAMGDLSHELETLVGQAEDGSLLAGEGVFDVIQASLDQLAGMREAVVNGQGVSPARALIAR</sequence>
<keyword evidence="2" id="KW-0808">Transferase</keyword>
<dbReference type="EMBL" id="AUZX01008639">
    <property type="protein sequence ID" value="EQD54952.1"/>
    <property type="molecule type" value="Genomic_DNA"/>
</dbReference>
<dbReference type="CDD" id="cd00088">
    <property type="entry name" value="HPT"/>
    <property type="match status" value="1"/>
</dbReference>
<dbReference type="GO" id="GO:0016301">
    <property type="term" value="F:kinase activity"/>
    <property type="evidence" value="ECO:0007669"/>
    <property type="project" value="UniProtKB-KW"/>
</dbReference>
<dbReference type="InterPro" id="IPR036641">
    <property type="entry name" value="HPT_dom_sf"/>
</dbReference>
<reference evidence="2" key="2">
    <citation type="journal article" date="2014" name="ISME J.">
        <title>Microbial stratification in low pH oxic and suboxic macroscopic growths along an acid mine drainage.</title>
        <authorList>
            <person name="Mendez-Garcia C."/>
            <person name="Mesa V."/>
            <person name="Sprenger R.R."/>
            <person name="Richter M."/>
            <person name="Diez M.S."/>
            <person name="Solano J."/>
            <person name="Bargiela R."/>
            <person name="Golyshina O.V."/>
            <person name="Manteca A."/>
            <person name="Ramos J.L."/>
            <person name="Gallego J.R."/>
            <person name="Llorente I."/>
            <person name="Martins Dos Santos V.A."/>
            <person name="Jensen O.N."/>
            <person name="Pelaez A.I."/>
            <person name="Sanchez J."/>
            <person name="Ferrer M."/>
        </authorList>
    </citation>
    <scope>NUCLEOTIDE SEQUENCE</scope>
</reference>